<protein>
    <submittedName>
        <fullName evidence="1">Uncharacterized protein</fullName>
    </submittedName>
</protein>
<dbReference type="Proteomes" id="UP000662259">
    <property type="component" value="Unassembled WGS sequence"/>
</dbReference>
<dbReference type="EMBL" id="WIEZ01000024">
    <property type="protein sequence ID" value="NKM49502.1"/>
    <property type="molecule type" value="Genomic_DNA"/>
</dbReference>
<accession>A0A8I2H0H0</accession>
<dbReference type="RefSeq" id="WP_168277258.1">
    <property type="nucleotide sequence ID" value="NZ_WIEZ01000024.1"/>
</dbReference>
<evidence type="ECO:0000313" key="1">
    <source>
        <dbReference type="EMBL" id="NKM49502.1"/>
    </source>
</evidence>
<proteinExistence type="predicted"/>
<reference evidence="1" key="1">
    <citation type="submission" date="2019-10" db="EMBL/GenBank/DDBJ databases">
        <title>Rhizobium leguminosarum symbiovar viciae collection.</title>
        <authorList>
            <person name="Boivin S."/>
            <person name="Lepetit M."/>
        </authorList>
    </citation>
    <scope>NUCLEOTIDE SEQUENCE</scope>
    <source>
        <strain evidence="1">L143</strain>
    </source>
</reference>
<evidence type="ECO:0000313" key="2">
    <source>
        <dbReference type="Proteomes" id="UP000662259"/>
    </source>
</evidence>
<comment type="caution">
    <text evidence="1">The sequence shown here is derived from an EMBL/GenBank/DDBJ whole genome shotgun (WGS) entry which is preliminary data.</text>
</comment>
<sequence length="164" mass="18367">MRQTLERLTIAALSVTLTTSSAKADWQYTKWGMTVQELVSASPSESNLRNGSTNSNVLTVIGEYSAEKFAFKSRFEFSENSLVAVRLTLSDGSMKACSQLQDALESIYGRSEEGFTMYGESLLPFPYKRWREEDAGNIITLIGIDDCDLLYKPIRPTRKKTKGL</sequence>
<organism evidence="1 2">
    <name type="scientific">Rhizobium leguminosarum bv. viciae</name>
    <dbReference type="NCBI Taxonomy" id="387"/>
    <lineage>
        <taxon>Bacteria</taxon>
        <taxon>Pseudomonadati</taxon>
        <taxon>Pseudomonadota</taxon>
        <taxon>Alphaproteobacteria</taxon>
        <taxon>Hyphomicrobiales</taxon>
        <taxon>Rhizobiaceae</taxon>
        <taxon>Rhizobium/Agrobacterium group</taxon>
        <taxon>Rhizobium</taxon>
    </lineage>
</organism>
<dbReference type="AlphaFoldDB" id="A0A8I2H0H0"/>
<gene>
    <name evidence="1" type="ORF">GFL91_32145</name>
</gene>
<name>A0A8I2H0H0_RHILV</name>